<dbReference type="PATRIC" id="fig|1203554.3.peg.1951"/>
<evidence type="ECO:0000256" key="1">
    <source>
        <dbReference type="ARBA" id="ARBA00001947"/>
    </source>
</evidence>
<dbReference type="Proteomes" id="UP000014400">
    <property type="component" value="Unassembled WGS sequence"/>
</dbReference>
<feature type="domain" description="Amidohydrolase-related" evidence="2">
    <location>
        <begin position="49"/>
        <end position="410"/>
    </location>
</feature>
<evidence type="ECO:0000313" key="3">
    <source>
        <dbReference type="EMBL" id="EPD98165.1"/>
    </source>
</evidence>
<dbReference type="EMBL" id="ATCF01000027">
    <property type="protein sequence ID" value="EPD98165.1"/>
    <property type="molecule type" value="Genomic_DNA"/>
</dbReference>
<dbReference type="SUPFAM" id="SSF51556">
    <property type="entry name" value="Metallo-dependent hydrolases"/>
    <property type="match status" value="1"/>
</dbReference>
<gene>
    <name evidence="3" type="ORF">HMPREF1476_01871</name>
</gene>
<organism evidence="3 4">
    <name type="scientific">Sutterella wadsworthensis HGA0223</name>
    <dbReference type="NCBI Taxonomy" id="1203554"/>
    <lineage>
        <taxon>Bacteria</taxon>
        <taxon>Pseudomonadati</taxon>
        <taxon>Pseudomonadota</taxon>
        <taxon>Betaproteobacteria</taxon>
        <taxon>Burkholderiales</taxon>
        <taxon>Sutterellaceae</taxon>
        <taxon>Sutterella</taxon>
    </lineage>
</organism>
<comment type="caution">
    <text evidence="3">The sequence shown here is derived from an EMBL/GenBank/DDBJ whole genome shotgun (WGS) entry which is preliminary data.</text>
</comment>
<dbReference type="PANTHER" id="PTHR11647">
    <property type="entry name" value="HYDRANTOINASE/DIHYDROPYRIMIDINASE FAMILY MEMBER"/>
    <property type="match status" value="1"/>
</dbReference>
<keyword evidence="4" id="KW-1185">Reference proteome</keyword>
<accession>S3BFS0</accession>
<dbReference type="Gene3D" id="3.20.20.140">
    <property type="entry name" value="Metal-dependent hydrolases"/>
    <property type="match status" value="2"/>
</dbReference>
<dbReference type="SUPFAM" id="SSF51338">
    <property type="entry name" value="Composite domain of metallo-dependent hydrolases"/>
    <property type="match status" value="1"/>
</dbReference>
<dbReference type="Pfam" id="PF01979">
    <property type="entry name" value="Amidohydro_1"/>
    <property type="match status" value="1"/>
</dbReference>
<reference evidence="3 4" key="1">
    <citation type="submission" date="2013-04" db="EMBL/GenBank/DDBJ databases">
        <title>The Genome Sequence of Sutterella wadsworthensis HGA0223.</title>
        <authorList>
            <consortium name="The Broad Institute Genomics Platform"/>
            <person name="Earl A."/>
            <person name="Ward D."/>
            <person name="Feldgarden M."/>
            <person name="Gevers D."/>
            <person name="Schmidt T.M."/>
            <person name="Dover J."/>
            <person name="Dai D."/>
            <person name="Walker B."/>
            <person name="Young S."/>
            <person name="Zeng Q."/>
            <person name="Gargeya S."/>
            <person name="Fitzgerald M."/>
            <person name="Haas B."/>
            <person name="Abouelleil A."/>
            <person name="Allen A.W."/>
            <person name="Alvarado L."/>
            <person name="Arachchi H.M."/>
            <person name="Berlin A.M."/>
            <person name="Chapman S.B."/>
            <person name="Gainer-Dewar J."/>
            <person name="Goldberg J."/>
            <person name="Griggs A."/>
            <person name="Gujja S."/>
            <person name="Hansen M."/>
            <person name="Howarth C."/>
            <person name="Imamovic A."/>
            <person name="Ireland A."/>
            <person name="Larimer J."/>
            <person name="McCowan C."/>
            <person name="Murphy C."/>
            <person name="Pearson M."/>
            <person name="Poon T.W."/>
            <person name="Priest M."/>
            <person name="Roberts A."/>
            <person name="Saif S."/>
            <person name="Shea T."/>
            <person name="Sisk P."/>
            <person name="Sykes S."/>
            <person name="Wortman J."/>
            <person name="Nusbaum C."/>
            <person name="Birren B."/>
        </authorList>
    </citation>
    <scope>NUCLEOTIDE SEQUENCE [LARGE SCALE GENOMIC DNA]</scope>
    <source>
        <strain evidence="3 4">HGA0223</strain>
    </source>
</reference>
<comment type="cofactor">
    <cofactor evidence="1">
        <name>Zn(2+)</name>
        <dbReference type="ChEBI" id="CHEBI:29105"/>
    </cofactor>
</comment>
<proteinExistence type="predicted"/>
<evidence type="ECO:0000313" key="4">
    <source>
        <dbReference type="Proteomes" id="UP000014400"/>
    </source>
</evidence>
<dbReference type="HOGENOM" id="CLU_597068_0_0_4"/>
<dbReference type="InterPro" id="IPR050378">
    <property type="entry name" value="Metallo-dep_Hydrolases_sf"/>
</dbReference>
<dbReference type="GO" id="GO:0016810">
    <property type="term" value="F:hydrolase activity, acting on carbon-nitrogen (but not peptide) bonds"/>
    <property type="evidence" value="ECO:0007669"/>
    <property type="project" value="InterPro"/>
</dbReference>
<dbReference type="STRING" id="1203554.HMPREF1476_01871"/>
<evidence type="ECO:0000259" key="2">
    <source>
        <dbReference type="Pfam" id="PF01979"/>
    </source>
</evidence>
<dbReference type="AlphaFoldDB" id="S3BFS0"/>
<dbReference type="InterPro" id="IPR006680">
    <property type="entry name" value="Amidohydro-rel"/>
</dbReference>
<sequence>MHDILLRNALIADPEADSLTTGDVAVEGGCIVEAIGSACTTIDCSGLILQPGIIDTHVHLGINPLSYGMVARAGVTTALDMSGPIEKLLDEFSCANVGINVAALNAILPDRNISGNNPDREQLRNFINFSRRSGALGVKLLGGHFPLTPEASHRMVETADDSHCYMAWHVGTTEKGSDIEGLLEAAEIAAGHPLHLPHVNAYCRGRVKPVLEECSIAEKVILEHPEFTTESYLSARNGAPLDCDAAGKPRSAITAGTLTRFGFESSASGIEAAIRAGRLAVLFPNQSEITLLTGTDAVAYLRAHREHCDGSFDGVNPLESRVFFASQKRPDRTFLVDAISTDGGGIPRNVILQNGLSLVELGALTTIEFARKTSLLPAQMLGLKNKGRLLAGMDADLTIYDPTSHQAVYTIVNGRFVLLNRVLQTGTGTLLTTYEGTQAAQNRGLKTQVVSGIVPLLHRSL</sequence>
<dbReference type="InterPro" id="IPR032466">
    <property type="entry name" value="Metal_Hydrolase"/>
</dbReference>
<protein>
    <recommendedName>
        <fullName evidence="2">Amidohydrolase-related domain-containing protein</fullName>
    </recommendedName>
</protein>
<dbReference type="PANTHER" id="PTHR11647:SF1">
    <property type="entry name" value="COLLAPSIN RESPONSE MEDIATOR PROTEIN"/>
    <property type="match status" value="1"/>
</dbReference>
<dbReference type="InterPro" id="IPR011059">
    <property type="entry name" value="Metal-dep_hydrolase_composite"/>
</dbReference>
<dbReference type="RefSeq" id="WP_016475003.1">
    <property type="nucleotide sequence ID" value="NZ_KE150480.1"/>
</dbReference>
<name>S3BFS0_9BURK</name>
<dbReference type="eggNOG" id="COG0044">
    <property type="taxonomic scope" value="Bacteria"/>
</dbReference>